<proteinExistence type="predicted"/>
<accession>X6ML49</accession>
<dbReference type="EMBL" id="ASPP01020173">
    <property type="protein sequence ID" value="ETO14182.1"/>
    <property type="molecule type" value="Genomic_DNA"/>
</dbReference>
<organism evidence="3 4">
    <name type="scientific">Reticulomyxa filosa</name>
    <dbReference type="NCBI Taxonomy" id="46433"/>
    <lineage>
        <taxon>Eukaryota</taxon>
        <taxon>Sar</taxon>
        <taxon>Rhizaria</taxon>
        <taxon>Retaria</taxon>
        <taxon>Foraminifera</taxon>
        <taxon>Monothalamids</taxon>
        <taxon>Reticulomyxidae</taxon>
        <taxon>Reticulomyxa</taxon>
    </lineage>
</organism>
<evidence type="ECO:0000256" key="1">
    <source>
        <dbReference type="SAM" id="MobiDB-lite"/>
    </source>
</evidence>
<keyword evidence="2" id="KW-1133">Transmembrane helix</keyword>
<keyword evidence="4" id="KW-1185">Reference proteome</keyword>
<sequence length="198" mass="22098">NNVFKPLFLCSSGLLIYISTGSFIGNSFIWLNEAEQNRFRVVSNKKETMFKLSSGTQEDYGWRLQVLYFLRALLAFFAQIEHQLGAWEIFDSYIVQPTVYRDIVYVFIGLLGLQWSKALLMNACITPFNVPVQPDGLAAIYNMIKKKPTWISQPGNKDVQQDVPPDGAAGLGVGVEPCGQQTDDADMKYDNKSGGAVV</sequence>
<name>X6ML49_RETFI</name>
<keyword evidence="2" id="KW-0812">Transmembrane</keyword>
<evidence type="ECO:0000313" key="3">
    <source>
        <dbReference type="EMBL" id="ETO14182.1"/>
    </source>
</evidence>
<evidence type="ECO:0000256" key="2">
    <source>
        <dbReference type="SAM" id="Phobius"/>
    </source>
</evidence>
<comment type="caution">
    <text evidence="3">The sequence shown here is derived from an EMBL/GenBank/DDBJ whole genome shotgun (WGS) entry which is preliminary data.</text>
</comment>
<feature type="region of interest" description="Disordered" evidence="1">
    <location>
        <begin position="174"/>
        <end position="198"/>
    </location>
</feature>
<protein>
    <submittedName>
        <fullName evidence="3">Uncharacterized protein</fullName>
    </submittedName>
</protein>
<dbReference type="AlphaFoldDB" id="X6ML49"/>
<keyword evidence="2" id="KW-0472">Membrane</keyword>
<reference evidence="3 4" key="1">
    <citation type="journal article" date="2013" name="Curr. Biol.">
        <title>The Genome of the Foraminiferan Reticulomyxa filosa.</title>
        <authorList>
            <person name="Glockner G."/>
            <person name="Hulsmann N."/>
            <person name="Schleicher M."/>
            <person name="Noegel A.A."/>
            <person name="Eichinger L."/>
            <person name="Gallinger C."/>
            <person name="Pawlowski J."/>
            <person name="Sierra R."/>
            <person name="Euteneuer U."/>
            <person name="Pillet L."/>
            <person name="Moustafa A."/>
            <person name="Platzer M."/>
            <person name="Groth M."/>
            <person name="Szafranski K."/>
            <person name="Schliwa M."/>
        </authorList>
    </citation>
    <scope>NUCLEOTIDE SEQUENCE [LARGE SCALE GENOMIC DNA]</scope>
</reference>
<feature type="non-terminal residue" evidence="3">
    <location>
        <position position="1"/>
    </location>
</feature>
<dbReference type="Proteomes" id="UP000023152">
    <property type="component" value="Unassembled WGS sequence"/>
</dbReference>
<gene>
    <name evidence="3" type="ORF">RFI_23183</name>
</gene>
<evidence type="ECO:0000313" key="4">
    <source>
        <dbReference type="Proteomes" id="UP000023152"/>
    </source>
</evidence>
<feature type="transmembrane region" description="Helical" evidence="2">
    <location>
        <begin position="6"/>
        <end position="31"/>
    </location>
</feature>